<evidence type="ECO:0000313" key="2">
    <source>
        <dbReference type="Proteomes" id="UP000545037"/>
    </source>
</evidence>
<reference evidence="1 2" key="1">
    <citation type="submission" date="2020-08" db="EMBL/GenBank/DDBJ databases">
        <title>Genomic Encyclopedia of Type Strains, Phase IV (KMG-IV): sequencing the most valuable type-strain genomes for metagenomic binning, comparative biology and taxonomic classification.</title>
        <authorList>
            <person name="Goeker M."/>
        </authorList>
    </citation>
    <scope>NUCLEOTIDE SEQUENCE [LARGE SCALE GENOMIC DNA]</scope>
    <source>
        <strain evidence="1 2">DSM 4737</strain>
    </source>
</reference>
<name>A0A7W9CLE0_9CAUL</name>
<gene>
    <name evidence="1" type="ORF">GGR13_003159</name>
</gene>
<evidence type="ECO:0000313" key="1">
    <source>
        <dbReference type="EMBL" id="MBB5747531.1"/>
    </source>
</evidence>
<accession>A0A7W9CLE0</accession>
<dbReference type="AlphaFoldDB" id="A0A7W9CLE0"/>
<comment type="caution">
    <text evidence="1">The sequence shown here is derived from an EMBL/GenBank/DDBJ whole genome shotgun (WGS) entry which is preliminary data.</text>
</comment>
<keyword evidence="2" id="KW-1185">Reference proteome</keyword>
<organism evidence="1 2">
    <name type="scientific">Brevundimonas variabilis</name>
    <dbReference type="NCBI Taxonomy" id="74312"/>
    <lineage>
        <taxon>Bacteria</taxon>
        <taxon>Pseudomonadati</taxon>
        <taxon>Pseudomonadota</taxon>
        <taxon>Alphaproteobacteria</taxon>
        <taxon>Caulobacterales</taxon>
        <taxon>Caulobacteraceae</taxon>
        <taxon>Brevundimonas</taxon>
    </lineage>
</organism>
<proteinExistence type="predicted"/>
<dbReference type="Proteomes" id="UP000545037">
    <property type="component" value="Unassembled WGS sequence"/>
</dbReference>
<sequence>MADAAALAGAWELGLAIDDKAAIARAEVFVKGQTSEWAEAPTIVTNISVEETRTQRIIRVTLNGHRPSFFGSMLPPGGWHFHARASATTVGMTPLCVLVSGNSGSKLLNVKDKASISAPACLVHSNRDIEVEGGSIRAAMTQAVTRANGAINPAPGTGAAPIEDPFAQLLLMPPLNCSAGVKGIDKKSGIVRIPAGIHCGGIKVGGNTQLILEPGEHWFLAGALEVKENATLRGQDVVLMFDLASKFVFEDNAMVTLEGRRSGRFAGFVMAATRNNTQDFIISSDNVDSLLGVIYVPNATLMVDGTDDVARDSAWTVLVAEAVELKGSPSLIINANYAGSAVPVPQGVGPRTGGSTLVR</sequence>
<protein>
    <submittedName>
        <fullName evidence="1">Uncharacterized protein</fullName>
    </submittedName>
</protein>
<dbReference type="EMBL" id="JACHOR010000006">
    <property type="protein sequence ID" value="MBB5747531.1"/>
    <property type="molecule type" value="Genomic_DNA"/>
</dbReference>